<keyword evidence="2" id="KW-0472">Membrane</keyword>
<reference evidence="4" key="1">
    <citation type="journal article" date="2023" name="Commun. Biol.">
        <title>Genome analysis of Parmales, the sister group of diatoms, reveals the evolutionary specialization of diatoms from phago-mixotrophs to photoautotrophs.</title>
        <authorList>
            <person name="Ban H."/>
            <person name="Sato S."/>
            <person name="Yoshikawa S."/>
            <person name="Yamada K."/>
            <person name="Nakamura Y."/>
            <person name="Ichinomiya M."/>
            <person name="Sato N."/>
            <person name="Blanc-Mathieu R."/>
            <person name="Endo H."/>
            <person name="Kuwata A."/>
            <person name="Ogata H."/>
        </authorList>
    </citation>
    <scope>NUCLEOTIDE SEQUENCE [LARGE SCALE GENOMIC DNA]</scope>
    <source>
        <strain evidence="4">NIES 3699</strain>
    </source>
</reference>
<feature type="transmembrane region" description="Helical" evidence="2">
    <location>
        <begin position="292"/>
        <end position="309"/>
    </location>
</feature>
<sequence>MSGVTPVLVPDPDSFPRQQPSPVETTPGDGTTVSTVSSTAHNEERPVTTTATTTALKAPVPPALHLAPSLRFVFHVGGLVSPFLGCIGFALNDERTCWASLNFFFYSWICILTSVTTAPRELWRRGWREPARITFSFGFECLGMGLAGMVLKESGHRLTRSLGWTGVVFGFLFAVLAPVNNLILVDLINKRFSDEDVNAHVVSQLRTNPGILLTSLYLSSSATKAIIESSPEEATLFQCGNPIIPTFLLNMFIWLTFTLQLLMHFDTSTDHSNITWDQVATMDLPKKIRFELYFYSALGIQALVIFSLIEDSDDATNFDRPLYKLIMTVFIALNIIFLFFETYDKVLVQARMERKTSQPVTPRSAASRKGSHVEVFGQGIGILS</sequence>
<feature type="transmembrane region" description="Helical" evidence="2">
    <location>
        <begin position="103"/>
        <end position="119"/>
    </location>
</feature>
<feature type="region of interest" description="Disordered" evidence="1">
    <location>
        <begin position="1"/>
        <end position="42"/>
    </location>
</feature>
<comment type="caution">
    <text evidence="3">The sequence shown here is derived from an EMBL/GenBank/DDBJ whole genome shotgun (WGS) entry which is preliminary data.</text>
</comment>
<feature type="transmembrane region" description="Helical" evidence="2">
    <location>
        <begin position="163"/>
        <end position="184"/>
    </location>
</feature>
<proteinExistence type="predicted"/>
<evidence type="ECO:0000313" key="4">
    <source>
        <dbReference type="Proteomes" id="UP001165160"/>
    </source>
</evidence>
<dbReference type="AlphaFoldDB" id="A0A9W7BII3"/>
<feature type="transmembrane region" description="Helical" evidence="2">
    <location>
        <begin position="243"/>
        <end position="263"/>
    </location>
</feature>
<feature type="transmembrane region" description="Helical" evidence="2">
    <location>
        <begin position="321"/>
        <end position="340"/>
    </location>
</feature>
<name>A0A9W7BII3_9STRA</name>
<keyword evidence="2" id="KW-1133">Transmembrane helix</keyword>
<organism evidence="3 4">
    <name type="scientific">Triparma verrucosa</name>
    <dbReference type="NCBI Taxonomy" id="1606542"/>
    <lineage>
        <taxon>Eukaryota</taxon>
        <taxon>Sar</taxon>
        <taxon>Stramenopiles</taxon>
        <taxon>Ochrophyta</taxon>
        <taxon>Bolidophyceae</taxon>
        <taxon>Parmales</taxon>
        <taxon>Triparmaceae</taxon>
        <taxon>Triparma</taxon>
    </lineage>
</organism>
<accession>A0A9W7BII3</accession>
<dbReference type="Proteomes" id="UP001165160">
    <property type="component" value="Unassembled WGS sequence"/>
</dbReference>
<evidence type="ECO:0000256" key="1">
    <source>
        <dbReference type="SAM" id="MobiDB-lite"/>
    </source>
</evidence>
<keyword evidence="4" id="KW-1185">Reference proteome</keyword>
<feature type="compositionally biased region" description="Low complexity" evidence="1">
    <location>
        <begin position="25"/>
        <end position="39"/>
    </location>
</feature>
<evidence type="ECO:0000313" key="3">
    <source>
        <dbReference type="EMBL" id="GMH88297.1"/>
    </source>
</evidence>
<gene>
    <name evidence="3" type="ORF">TrVE_jg7338</name>
</gene>
<keyword evidence="2" id="KW-0812">Transmembrane</keyword>
<evidence type="ECO:0000256" key="2">
    <source>
        <dbReference type="SAM" id="Phobius"/>
    </source>
</evidence>
<protein>
    <submittedName>
        <fullName evidence="3">Uncharacterized protein</fullName>
    </submittedName>
</protein>
<feature type="transmembrane region" description="Helical" evidence="2">
    <location>
        <begin position="72"/>
        <end position="91"/>
    </location>
</feature>
<dbReference type="EMBL" id="BRXX01000081">
    <property type="protein sequence ID" value="GMH88297.1"/>
    <property type="molecule type" value="Genomic_DNA"/>
</dbReference>
<feature type="transmembrane region" description="Helical" evidence="2">
    <location>
        <begin position="131"/>
        <end position="151"/>
    </location>
</feature>